<evidence type="ECO:0000256" key="1">
    <source>
        <dbReference type="SAM" id="MobiDB-lite"/>
    </source>
</evidence>
<protein>
    <submittedName>
        <fullName evidence="2">Uncharacterized protein</fullName>
    </submittedName>
</protein>
<proteinExistence type="predicted"/>
<organism evidence="2">
    <name type="scientific">Streptomyces sp. CMC78</name>
    <dbReference type="NCBI Taxonomy" id="3231512"/>
    <lineage>
        <taxon>Bacteria</taxon>
        <taxon>Bacillati</taxon>
        <taxon>Actinomycetota</taxon>
        <taxon>Actinomycetes</taxon>
        <taxon>Kitasatosporales</taxon>
        <taxon>Streptomycetaceae</taxon>
        <taxon>Streptomyces</taxon>
    </lineage>
</organism>
<name>A0AB33KIX9_9ACTN</name>
<sequence length="74" mass="7902">MGPLPDVLRQARIPACPAVEDGTLGRVGQAWCAHPRGTHTQTFRPPGRGFRPQAPDGLIAGPRAKVAVLKRRIG</sequence>
<dbReference type="KEGG" id="stcm:SCMC78_37730"/>
<gene>
    <name evidence="2" type="ORF">SCMC78_37730</name>
</gene>
<feature type="region of interest" description="Disordered" evidence="1">
    <location>
        <begin position="36"/>
        <end position="57"/>
    </location>
</feature>
<reference evidence="2" key="1">
    <citation type="submission" date="2024-07" db="EMBL/GenBank/DDBJ databases">
        <title>Complete genome sequences of cellulolytic bacteria, Kitasatospora sp. CMC57 and Streptomyces sp. CMC78, isolated from Japanese agricultural soil.</title>
        <authorList>
            <person name="Hashimoto T."/>
            <person name="Ito M."/>
            <person name="Iwamoto M."/>
            <person name="Fukahori D."/>
            <person name="Shoda T."/>
            <person name="Sakoda M."/>
            <person name="Morohoshi T."/>
            <person name="Mitsuboshi M."/>
            <person name="Nishizawa T."/>
        </authorList>
    </citation>
    <scope>NUCLEOTIDE SEQUENCE</scope>
    <source>
        <strain evidence="2">CMC78</strain>
    </source>
</reference>
<dbReference type="AlphaFoldDB" id="A0AB33KIX9"/>
<accession>A0AB33KIX9</accession>
<dbReference type="EMBL" id="AP035884">
    <property type="protein sequence ID" value="BFP53966.1"/>
    <property type="molecule type" value="Genomic_DNA"/>
</dbReference>
<evidence type="ECO:0000313" key="2">
    <source>
        <dbReference type="EMBL" id="BFP53966.1"/>
    </source>
</evidence>